<evidence type="ECO:0000313" key="7">
    <source>
        <dbReference type="Proteomes" id="UP000062768"/>
    </source>
</evidence>
<evidence type="ECO:0000259" key="1">
    <source>
        <dbReference type="Pfam" id="PF05239"/>
    </source>
</evidence>
<sequence>MRIVEEIVGKEVLDSSAVVIGKVKDVEVNFETNQILSFVVSKGGISEGLGLSKGETIVPYDMVSKIGDKILLKSREGETTYETAYDF</sequence>
<dbReference type="OrthoDB" id="68960at2157"/>
<dbReference type="RefSeq" id="WP_048072142.1">
    <property type="nucleotide sequence ID" value="NZ_CALCVY010000049.1"/>
</dbReference>
<dbReference type="KEGG" id="mfi:DSM1535_0495"/>
<name>A0A089ZGN8_METFO</name>
<dbReference type="Gene3D" id="2.30.30.240">
    <property type="entry name" value="PRC-barrel domain"/>
    <property type="match status" value="1"/>
</dbReference>
<dbReference type="SUPFAM" id="SSF50346">
    <property type="entry name" value="PRC-barrel domain"/>
    <property type="match status" value="1"/>
</dbReference>
<evidence type="ECO:0000313" key="2">
    <source>
        <dbReference type="EMBL" id="AIS31338.1"/>
    </source>
</evidence>
<dbReference type="KEGG" id="mfc:BRM9_0515"/>
<gene>
    <name evidence="2" type="ORF">BRM9_0515</name>
    <name evidence="3" type="ORF">DSM1535_0495</name>
    <name evidence="5" type="ORF">ISP06_08970</name>
    <name evidence="4" type="ORF">MB9_1553</name>
</gene>
<dbReference type="EMBL" id="CP006933">
    <property type="protein sequence ID" value="AIS31338.1"/>
    <property type="molecule type" value="Genomic_DNA"/>
</dbReference>
<dbReference type="Pfam" id="PF05239">
    <property type="entry name" value="PRC"/>
    <property type="match status" value="1"/>
</dbReference>
<proteinExistence type="predicted"/>
<dbReference type="EMBL" id="LN515531">
    <property type="protein sequence ID" value="CEA12856.1"/>
    <property type="molecule type" value="Genomic_DNA"/>
</dbReference>
<organism evidence="2 6">
    <name type="scientific">Methanobacterium formicicum</name>
    <dbReference type="NCBI Taxonomy" id="2162"/>
    <lineage>
        <taxon>Archaea</taxon>
        <taxon>Methanobacteriati</taxon>
        <taxon>Methanobacteriota</taxon>
        <taxon>Methanomada group</taxon>
        <taxon>Methanobacteria</taxon>
        <taxon>Methanobacteriales</taxon>
        <taxon>Methanobacteriaceae</taxon>
        <taxon>Methanobacterium</taxon>
    </lineage>
</organism>
<dbReference type="EMBL" id="LN734822">
    <property type="protein sequence ID" value="CEL25188.1"/>
    <property type="molecule type" value="Genomic_DNA"/>
</dbReference>
<accession>A0A089ZGN8</accession>
<dbReference type="Proteomes" id="UP000062768">
    <property type="component" value="Chromosome I"/>
</dbReference>
<dbReference type="GeneID" id="82850973"/>
<evidence type="ECO:0000313" key="3">
    <source>
        <dbReference type="EMBL" id="CEA12856.1"/>
    </source>
</evidence>
<dbReference type="InterPro" id="IPR011033">
    <property type="entry name" value="PRC_barrel-like_sf"/>
</dbReference>
<evidence type="ECO:0000313" key="5">
    <source>
        <dbReference type="EMBL" id="MBF4475577.1"/>
    </source>
</evidence>
<protein>
    <submittedName>
        <fullName evidence="2">PRC-barrel domain-containing protein</fullName>
    </submittedName>
</protein>
<evidence type="ECO:0000313" key="4">
    <source>
        <dbReference type="EMBL" id="CEL25188.1"/>
    </source>
</evidence>
<dbReference type="Proteomes" id="UP000029661">
    <property type="component" value="Chromosome"/>
</dbReference>
<dbReference type="EMBL" id="JADIIL010000034">
    <property type="protein sequence ID" value="MBF4475577.1"/>
    <property type="molecule type" value="Genomic_DNA"/>
</dbReference>
<reference evidence="4" key="2">
    <citation type="submission" date="2014-09" db="EMBL/GenBank/DDBJ databases">
        <authorList>
            <person name="Bishop-Lilly K.A."/>
            <person name="Broomall S.M."/>
            <person name="Chain P.S."/>
            <person name="Chertkov O."/>
            <person name="Coyne S.R."/>
            <person name="Daligault H.E."/>
            <person name="Davenport K.W."/>
            <person name="Erkkila T."/>
            <person name="Frey K.G."/>
            <person name="Gibbons H.S."/>
            <person name="Gu W."/>
            <person name="Jaissle J."/>
            <person name="Johnson S.L."/>
            <person name="Koroleva G.I."/>
            <person name="Ladner J.T."/>
            <person name="Lo C.-C."/>
            <person name="Minogue T.D."/>
            <person name="Munk C."/>
            <person name="Palacios G.F."/>
            <person name="Redden C.L."/>
            <person name="Rosenzweig C.N."/>
            <person name="Scholz M.B."/>
            <person name="Teshima H."/>
            <person name="Xu Y."/>
        </authorList>
    </citation>
    <scope>NUCLEOTIDE SEQUENCE</scope>
    <source>
        <strain evidence="4">Mb9</strain>
    </source>
</reference>
<keyword evidence="7" id="KW-1185">Reference proteome</keyword>
<reference evidence="5" key="3">
    <citation type="submission" date="2020-10" db="EMBL/GenBank/DDBJ databases">
        <title>Dehalococcoides mccartyi of a TCE/Cr reducing biochatode.</title>
        <authorList>
            <person name="Matturro B."/>
        </authorList>
    </citation>
    <scope>NUCLEOTIDE SEQUENCE</scope>
    <source>
        <strain evidence="5">Bin2</strain>
    </source>
</reference>
<dbReference type="PATRIC" id="fig|2162.10.peg.1620"/>
<feature type="domain" description="PRC-barrel" evidence="1">
    <location>
        <begin position="5"/>
        <end position="77"/>
    </location>
</feature>
<dbReference type="AlphaFoldDB" id="A0A089ZGN8"/>
<dbReference type="Proteomes" id="UP000606900">
    <property type="component" value="Unassembled WGS sequence"/>
</dbReference>
<dbReference type="InterPro" id="IPR027275">
    <property type="entry name" value="PRC-brl_dom"/>
</dbReference>
<evidence type="ECO:0000313" key="6">
    <source>
        <dbReference type="Proteomes" id="UP000029661"/>
    </source>
</evidence>
<reference evidence="2" key="1">
    <citation type="submission" date="2013-12" db="EMBL/GenBank/DDBJ databases">
        <title>The complete genome sequence of Methanobacterium sp. BRM9.</title>
        <authorList>
            <consortium name="Pastoral Greenhouse Gas Research Consortium"/>
            <person name="Kelly W.J."/>
            <person name="Leahy S.C."/>
            <person name="Perry R."/>
            <person name="Li D."/>
            <person name="Altermann E."/>
            <person name="Lambie S.C."/>
            <person name="Attwood G.T."/>
        </authorList>
    </citation>
    <scope>NUCLEOTIDE SEQUENCE [LARGE SCALE GENOMIC DNA]</scope>
    <source>
        <strain evidence="2">BRM9</strain>
    </source>
</reference>